<dbReference type="STRING" id="477641.MODMU_3339"/>
<evidence type="ECO:0000256" key="1">
    <source>
        <dbReference type="SAM" id="MobiDB-lite"/>
    </source>
</evidence>
<feature type="compositionally biased region" description="Pro residues" evidence="1">
    <location>
        <begin position="50"/>
        <end position="64"/>
    </location>
</feature>
<name>I4EZD9_MODI5</name>
<feature type="region of interest" description="Disordered" evidence="1">
    <location>
        <begin position="1"/>
        <end position="100"/>
    </location>
</feature>
<dbReference type="EMBL" id="FO203431">
    <property type="protein sequence ID" value="CCH88752.1"/>
    <property type="molecule type" value="Genomic_DNA"/>
</dbReference>
<keyword evidence="3" id="KW-1185">Reference proteome</keyword>
<sequence length="100" mass="10303">MRAPDGPDGDPVVEPVAQTGRPPVPPRPAPSDSSAEEAAAGRHATERVPFPLPPLDPDGAPPADPETGQLDLGGYPPRVPGRPRPGRDDRGTEGGGRHGR</sequence>
<organism evidence="2 3">
    <name type="scientific">Modestobacter italicus (strain DSM 44449 / CECT 9708 / BC 501)</name>
    <dbReference type="NCBI Taxonomy" id="2732864"/>
    <lineage>
        <taxon>Bacteria</taxon>
        <taxon>Bacillati</taxon>
        <taxon>Actinomycetota</taxon>
        <taxon>Actinomycetes</taxon>
        <taxon>Geodermatophilales</taxon>
        <taxon>Geodermatophilaceae</taxon>
        <taxon>Modestobacter</taxon>
    </lineage>
</organism>
<reference evidence="2 3" key="1">
    <citation type="journal article" date="2012" name="J. Bacteriol.">
        <title>Genome Sequence of Radiation-Resistant Modestobacter marinus Strain BC501, a Representative Actinobacterium That Thrives on Calcareous Stone Surfaces.</title>
        <authorList>
            <person name="Normand P."/>
            <person name="Gury J."/>
            <person name="Pujic P."/>
            <person name="Chouaia B."/>
            <person name="Crotti E."/>
            <person name="Brusetti L."/>
            <person name="Daffonchio D."/>
            <person name="Vacherie B."/>
            <person name="Barbe V."/>
            <person name="Medigue C."/>
            <person name="Calteau A."/>
            <person name="Ghodhbane-Gtari F."/>
            <person name="Essoussi I."/>
            <person name="Nouioui I."/>
            <person name="Abbassi-Ghozzi I."/>
            <person name="Gtari M."/>
        </authorList>
    </citation>
    <scope>NUCLEOTIDE SEQUENCE [LARGE SCALE GENOMIC DNA]</scope>
    <source>
        <strain evidence="3">BC 501</strain>
    </source>
</reference>
<dbReference type="Proteomes" id="UP000006461">
    <property type="component" value="Chromosome"/>
</dbReference>
<dbReference type="HOGENOM" id="CLU_2302696_0_0_11"/>
<evidence type="ECO:0000313" key="2">
    <source>
        <dbReference type="EMBL" id="CCH88752.1"/>
    </source>
</evidence>
<proteinExistence type="predicted"/>
<feature type="compositionally biased region" description="Basic and acidic residues" evidence="1">
    <location>
        <begin position="85"/>
        <end position="100"/>
    </location>
</feature>
<gene>
    <name evidence="2" type="ordered locus">MODMU_3339</name>
</gene>
<evidence type="ECO:0000313" key="3">
    <source>
        <dbReference type="Proteomes" id="UP000006461"/>
    </source>
</evidence>
<dbReference type="AlphaFoldDB" id="I4EZD9"/>
<accession>I4EZD9</accession>
<protein>
    <submittedName>
        <fullName evidence="2">Uncharacterized protein</fullName>
    </submittedName>
</protein>
<dbReference type="KEGG" id="mmar:MODMU_3339"/>
<feature type="compositionally biased region" description="Low complexity" evidence="1">
    <location>
        <begin position="1"/>
        <end position="16"/>
    </location>
</feature>